<evidence type="ECO:0000313" key="4">
    <source>
        <dbReference type="Proteomes" id="UP000631312"/>
    </source>
</evidence>
<evidence type="ECO:0000313" key="1">
    <source>
        <dbReference type="EMBL" id="GIE37108.1"/>
    </source>
</evidence>
<dbReference type="EMBL" id="JACHNC010000001">
    <property type="protein sequence ID" value="MBB4748984.1"/>
    <property type="molecule type" value="Genomic_DNA"/>
</dbReference>
<evidence type="ECO:0008006" key="5">
    <source>
        <dbReference type="Google" id="ProtNLM"/>
    </source>
</evidence>
<evidence type="ECO:0000313" key="3">
    <source>
        <dbReference type="Proteomes" id="UP000590511"/>
    </source>
</evidence>
<sequence length="313" mass="35555">MKKRREAAPAAPEFCSLLGDPDAARLTEALLKRDWGTTREVLATPDPENRSYYLSLTGGNPGLEEWITGPVRDEPDSTLPLLVQGARYISWAWEARGTGWGDTVSEEAAKLWFDRLRRAEDCLDEVVDREPDNADAWRYLITLGRARDLPEEERRRRFDGLIAADPTHYFGHVQMLEGLMPKWGGSTEAMFAFARERAAACPGTHIPTLVVLAHLENRRGNGGNDYLERDDVAEDIWQASQLSVFHDDYQETLLTPIVWNNFAFALTFTGQFPSASSIFDVIEDDWIMKSPWGDMDFFVECRDYARANLEDDD</sequence>
<dbReference type="Proteomes" id="UP000631312">
    <property type="component" value="Unassembled WGS sequence"/>
</dbReference>
<comment type="caution">
    <text evidence="2">The sequence shown here is derived from an EMBL/GenBank/DDBJ whole genome shotgun (WGS) entry which is preliminary data.</text>
</comment>
<protein>
    <recommendedName>
        <fullName evidence="5">DUF4034 domain-containing protein</fullName>
    </recommendedName>
</protein>
<name>A0A7W7MG35_9ACTN</name>
<accession>A0A7W7MG35</accession>
<dbReference type="EMBL" id="BOMP01000001">
    <property type="protein sequence ID" value="GIE37108.1"/>
    <property type="molecule type" value="Genomic_DNA"/>
</dbReference>
<reference evidence="2 3" key="1">
    <citation type="submission" date="2020-08" db="EMBL/GenBank/DDBJ databases">
        <title>Sequencing the genomes of 1000 actinobacteria strains.</title>
        <authorList>
            <person name="Klenk H.-P."/>
        </authorList>
    </citation>
    <scope>NUCLEOTIDE SEQUENCE [LARGE SCALE GENOMIC DNA]</scope>
    <source>
        <strain evidence="2 3">DSM 43150</strain>
    </source>
</reference>
<gene>
    <name evidence="1" type="ORF">Alo02nite_00060</name>
    <name evidence="2" type="ORF">BJ964_003145</name>
</gene>
<keyword evidence="4" id="KW-1185">Reference proteome</keyword>
<dbReference type="RefSeq" id="WP_188121377.1">
    <property type="nucleotide sequence ID" value="NZ_BOMP01000001.1"/>
</dbReference>
<evidence type="ECO:0000313" key="2">
    <source>
        <dbReference type="EMBL" id="MBB4748984.1"/>
    </source>
</evidence>
<dbReference type="Proteomes" id="UP000590511">
    <property type="component" value="Unassembled WGS sequence"/>
</dbReference>
<organism evidence="2 3">
    <name type="scientific">Actinoplanes lobatus</name>
    <dbReference type="NCBI Taxonomy" id="113568"/>
    <lineage>
        <taxon>Bacteria</taxon>
        <taxon>Bacillati</taxon>
        <taxon>Actinomycetota</taxon>
        <taxon>Actinomycetes</taxon>
        <taxon>Micromonosporales</taxon>
        <taxon>Micromonosporaceae</taxon>
        <taxon>Actinoplanes</taxon>
    </lineage>
</organism>
<proteinExistence type="predicted"/>
<reference evidence="1 4" key="2">
    <citation type="submission" date="2021-01" db="EMBL/GenBank/DDBJ databases">
        <title>Whole genome shotgun sequence of Actinoplanes lobatus NBRC 12513.</title>
        <authorList>
            <person name="Komaki H."/>
            <person name="Tamura T."/>
        </authorList>
    </citation>
    <scope>NUCLEOTIDE SEQUENCE [LARGE SCALE GENOMIC DNA]</scope>
    <source>
        <strain evidence="1 4">NBRC 12513</strain>
    </source>
</reference>
<dbReference type="AlphaFoldDB" id="A0A7W7MG35"/>